<dbReference type="GO" id="GO:0055085">
    <property type="term" value="P:transmembrane transport"/>
    <property type="evidence" value="ECO:0007669"/>
    <property type="project" value="InterPro"/>
</dbReference>
<feature type="transmembrane region" description="Helical" evidence="7">
    <location>
        <begin position="189"/>
        <end position="210"/>
    </location>
</feature>
<reference evidence="8 9" key="1">
    <citation type="submission" date="2017-03" db="EMBL/GenBank/DDBJ databases">
        <title>Genome sequence of Geothermobacter sp. EPR-M, Deep-Sea Iron Reducer.</title>
        <authorList>
            <person name="Tully B."/>
            <person name="Savalia P."/>
            <person name="Abuyen K."/>
            <person name="Baughan C."/>
            <person name="Romero E."/>
            <person name="Ronkowski C."/>
            <person name="Torres B."/>
            <person name="Tremblay J."/>
            <person name="Trujillo A."/>
            <person name="Tyler M."/>
            <person name="Perez-Rodriguez I."/>
            <person name="Amend J."/>
        </authorList>
    </citation>
    <scope>NUCLEOTIDE SEQUENCE [LARGE SCALE GENOMIC DNA]</scope>
    <source>
        <strain evidence="8 9">EPR-M</strain>
    </source>
</reference>
<feature type="transmembrane region" description="Helical" evidence="7">
    <location>
        <begin position="281"/>
        <end position="300"/>
    </location>
</feature>
<name>A0A1X0Y0H1_9BACT</name>
<feature type="transmembrane region" description="Helical" evidence="7">
    <location>
        <begin position="95"/>
        <end position="115"/>
    </location>
</feature>
<sequence>MSELFTVFLNVILPVFGIIALGYLLGNRLALQARTLTRVAYYVFVPAFIFQALSQSGIPLSAAAKLIGVAATTHLLAALVAGGLARLLGRSREMIAAFVMIASFGNVGNYGLAVIRFRLGEAALAPATIYFVAITIVAFVVCVSAAGWARGGGSGALKGLLRTPALWATIPGLAVANSHLTVPLVLSRMIGLLADAMIPVMLFALGLQLLEQKRVRLSPDVFAASAIRLLLAPALAALIALSFGLGQIDFAAGVLQAGMPTAVLVAIIARENDIVPDFVTSVVLVSTLASLATLTLTMVLL</sequence>
<dbReference type="InterPro" id="IPR004776">
    <property type="entry name" value="Mem_transp_PIN-like"/>
</dbReference>
<dbReference type="AlphaFoldDB" id="A0A1X0Y0H1"/>
<dbReference type="STRING" id="1969733.B5V00_12265"/>
<evidence type="ECO:0000313" key="9">
    <source>
        <dbReference type="Proteomes" id="UP000193136"/>
    </source>
</evidence>
<keyword evidence="4 7" id="KW-0812">Transmembrane</keyword>
<keyword evidence="6 7" id="KW-0472">Membrane</keyword>
<evidence type="ECO:0000256" key="5">
    <source>
        <dbReference type="ARBA" id="ARBA00022989"/>
    </source>
</evidence>
<evidence type="ECO:0000256" key="7">
    <source>
        <dbReference type="SAM" id="Phobius"/>
    </source>
</evidence>
<organism evidence="8 9">
    <name type="scientific">Geothermobacter hydrogeniphilus</name>
    <dbReference type="NCBI Taxonomy" id="1969733"/>
    <lineage>
        <taxon>Bacteria</taxon>
        <taxon>Pseudomonadati</taxon>
        <taxon>Thermodesulfobacteriota</taxon>
        <taxon>Desulfuromonadia</taxon>
        <taxon>Desulfuromonadales</taxon>
        <taxon>Geothermobacteraceae</taxon>
        <taxon>Geothermobacter</taxon>
    </lineage>
</organism>
<dbReference type="GO" id="GO:0016020">
    <property type="term" value="C:membrane"/>
    <property type="evidence" value="ECO:0007669"/>
    <property type="project" value="UniProtKB-SubCell"/>
</dbReference>
<feature type="transmembrane region" description="Helical" evidence="7">
    <location>
        <begin position="250"/>
        <end position="269"/>
    </location>
</feature>
<dbReference type="RefSeq" id="WP_085011097.1">
    <property type="nucleotide sequence ID" value="NZ_NAAD01000015.1"/>
</dbReference>
<dbReference type="Pfam" id="PF03547">
    <property type="entry name" value="Mem_trans"/>
    <property type="match status" value="1"/>
</dbReference>
<dbReference type="OrthoDB" id="148377at2"/>
<evidence type="ECO:0000256" key="6">
    <source>
        <dbReference type="ARBA" id="ARBA00023136"/>
    </source>
</evidence>
<evidence type="ECO:0000256" key="1">
    <source>
        <dbReference type="ARBA" id="ARBA00004141"/>
    </source>
</evidence>
<gene>
    <name evidence="8" type="ORF">B5V00_12265</name>
</gene>
<protein>
    <submittedName>
        <fullName evidence="8">Transporter</fullName>
    </submittedName>
</protein>
<evidence type="ECO:0000313" key="8">
    <source>
        <dbReference type="EMBL" id="ORJ58616.1"/>
    </source>
</evidence>
<comment type="subcellular location">
    <subcellularLocation>
        <location evidence="1">Membrane</location>
        <topology evidence="1">Multi-pass membrane protein</topology>
    </subcellularLocation>
</comment>
<dbReference type="PANTHER" id="PTHR36838">
    <property type="entry name" value="AUXIN EFFLUX CARRIER FAMILY PROTEIN"/>
    <property type="match status" value="1"/>
</dbReference>
<keyword evidence="9" id="KW-1185">Reference proteome</keyword>
<feature type="transmembrane region" description="Helical" evidence="7">
    <location>
        <begin position="6"/>
        <end position="27"/>
    </location>
</feature>
<accession>A0A1X0Y0H1</accession>
<keyword evidence="2" id="KW-0813">Transport</keyword>
<keyword evidence="5 7" id="KW-1133">Transmembrane helix</keyword>
<feature type="transmembrane region" description="Helical" evidence="7">
    <location>
        <begin position="222"/>
        <end position="244"/>
    </location>
</feature>
<evidence type="ECO:0000256" key="4">
    <source>
        <dbReference type="ARBA" id="ARBA00022692"/>
    </source>
</evidence>
<dbReference type="PANTHER" id="PTHR36838:SF1">
    <property type="entry name" value="SLR1864 PROTEIN"/>
    <property type="match status" value="1"/>
</dbReference>
<comment type="caution">
    <text evidence="8">The sequence shown here is derived from an EMBL/GenBank/DDBJ whole genome shotgun (WGS) entry which is preliminary data.</text>
</comment>
<feature type="transmembrane region" description="Helical" evidence="7">
    <location>
        <begin position="127"/>
        <end position="148"/>
    </location>
</feature>
<feature type="transmembrane region" description="Helical" evidence="7">
    <location>
        <begin position="66"/>
        <end position="88"/>
    </location>
</feature>
<feature type="transmembrane region" description="Helical" evidence="7">
    <location>
        <begin position="39"/>
        <end position="60"/>
    </location>
</feature>
<proteinExistence type="predicted"/>
<keyword evidence="3" id="KW-1003">Cell membrane</keyword>
<dbReference type="EMBL" id="NAAD01000015">
    <property type="protein sequence ID" value="ORJ58616.1"/>
    <property type="molecule type" value="Genomic_DNA"/>
</dbReference>
<dbReference type="Proteomes" id="UP000193136">
    <property type="component" value="Unassembled WGS sequence"/>
</dbReference>
<evidence type="ECO:0000256" key="3">
    <source>
        <dbReference type="ARBA" id="ARBA00022475"/>
    </source>
</evidence>
<evidence type="ECO:0000256" key="2">
    <source>
        <dbReference type="ARBA" id="ARBA00022448"/>
    </source>
</evidence>